<feature type="transmembrane region" description="Helical" evidence="7">
    <location>
        <begin position="100"/>
        <end position="119"/>
    </location>
</feature>
<dbReference type="NCBIfam" id="TIGR03023">
    <property type="entry name" value="WcaJ_sugtrans"/>
    <property type="match status" value="1"/>
</dbReference>
<evidence type="ECO:0000256" key="2">
    <source>
        <dbReference type="ARBA" id="ARBA00006464"/>
    </source>
</evidence>
<dbReference type="PANTHER" id="PTHR30576:SF0">
    <property type="entry name" value="UNDECAPRENYL-PHOSPHATE N-ACETYLGALACTOSAMINYL 1-PHOSPHATE TRANSFERASE-RELATED"/>
    <property type="match status" value="1"/>
</dbReference>
<dbReference type="GO" id="GO:0016020">
    <property type="term" value="C:membrane"/>
    <property type="evidence" value="ECO:0007669"/>
    <property type="project" value="UniProtKB-SubCell"/>
</dbReference>
<gene>
    <name evidence="9" type="ordered locus">BC1003_3601</name>
</gene>
<dbReference type="KEGG" id="bgf:BC1003_3601"/>
<name>E1THN8_BURSG</name>
<dbReference type="EMBL" id="CP002218">
    <property type="protein sequence ID" value="ADN59542.1"/>
    <property type="molecule type" value="Genomic_DNA"/>
</dbReference>
<dbReference type="GO" id="GO:0016780">
    <property type="term" value="F:phosphotransferase activity, for other substituted phosphate groups"/>
    <property type="evidence" value="ECO:0007669"/>
    <property type="project" value="TreeGrafter"/>
</dbReference>
<evidence type="ECO:0000259" key="8">
    <source>
        <dbReference type="Pfam" id="PF02397"/>
    </source>
</evidence>
<keyword evidence="4 7" id="KW-0812">Transmembrane</keyword>
<evidence type="ECO:0000256" key="1">
    <source>
        <dbReference type="ARBA" id="ARBA00004141"/>
    </source>
</evidence>
<dbReference type="NCBIfam" id="TIGR03025">
    <property type="entry name" value="EPS_sugtrans"/>
    <property type="match status" value="1"/>
</dbReference>
<feature type="transmembrane region" description="Helical" evidence="7">
    <location>
        <begin position="37"/>
        <end position="60"/>
    </location>
</feature>
<dbReference type="eggNOG" id="COG2148">
    <property type="taxonomic scope" value="Bacteria"/>
</dbReference>
<dbReference type="STRING" id="640512.BC1003_3601"/>
<keyword evidence="5 7" id="KW-1133">Transmembrane helix</keyword>
<feature type="transmembrane region" description="Helical" evidence="7">
    <location>
        <begin position="271"/>
        <end position="293"/>
    </location>
</feature>
<evidence type="ECO:0000256" key="5">
    <source>
        <dbReference type="ARBA" id="ARBA00022989"/>
    </source>
</evidence>
<feature type="domain" description="Bacterial sugar transferase" evidence="8">
    <location>
        <begin position="269"/>
        <end position="452"/>
    </location>
</feature>
<protein>
    <submittedName>
        <fullName evidence="9">Undecaprenyl-phosphate glucose phosphotransferase</fullName>
    </submittedName>
</protein>
<dbReference type="InterPro" id="IPR003362">
    <property type="entry name" value="Bact_transf"/>
</dbReference>
<proteinExistence type="inferred from homology"/>
<dbReference type="Pfam" id="PF13727">
    <property type="entry name" value="CoA_binding_3"/>
    <property type="match status" value="1"/>
</dbReference>
<comment type="similarity">
    <text evidence="2">Belongs to the bacterial sugar transferase family.</text>
</comment>
<evidence type="ECO:0000256" key="3">
    <source>
        <dbReference type="ARBA" id="ARBA00022679"/>
    </source>
</evidence>
<keyword evidence="3 9" id="KW-0808">Transferase</keyword>
<dbReference type="OrthoDB" id="9808602at2"/>
<evidence type="ECO:0000313" key="9">
    <source>
        <dbReference type="EMBL" id="ADN59542.1"/>
    </source>
</evidence>
<evidence type="ECO:0000256" key="7">
    <source>
        <dbReference type="SAM" id="Phobius"/>
    </source>
</evidence>
<reference evidence="9" key="1">
    <citation type="submission" date="2010-09" db="EMBL/GenBank/DDBJ databases">
        <title>Complete sequence of chromosome2 of Burkholderia sp. CCGE1003.</title>
        <authorList>
            <consortium name="US DOE Joint Genome Institute"/>
            <person name="Lucas S."/>
            <person name="Copeland A."/>
            <person name="Lapidus A."/>
            <person name="Cheng J.-F."/>
            <person name="Bruce D."/>
            <person name="Goodwin L."/>
            <person name="Pitluck S."/>
            <person name="Daligault H."/>
            <person name="Davenport K."/>
            <person name="Detter J.C."/>
            <person name="Han C."/>
            <person name="Tapia R."/>
            <person name="Land M."/>
            <person name="Hauser L."/>
            <person name="Jeffries C."/>
            <person name="Kyrpides N."/>
            <person name="Ivanova N."/>
            <person name="Ovchinnikova G."/>
            <person name="Martinez-Romero E."/>
            <person name="Rogel M.A."/>
            <person name="Auchtung J."/>
            <person name="Tiedje J.M."/>
            <person name="Woyke T."/>
        </authorList>
    </citation>
    <scope>NUCLEOTIDE SEQUENCE</scope>
    <source>
        <strain evidence="9">CCGE1003</strain>
    </source>
</reference>
<dbReference type="Pfam" id="PF02397">
    <property type="entry name" value="Bac_transf"/>
    <property type="match status" value="1"/>
</dbReference>
<dbReference type="AlphaFoldDB" id="E1THN8"/>
<dbReference type="InterPro" id="IPR017473">
    <property type="entry name" value="Undecaprenyl-P_gluc_Ptfrase"/>
</dbReference>
<evidence type="ECO:0000256" key="6">
    <source>
        <dbReference type="ARBA" id="ARBA00023136"/>
    </source>
</evidence>
<evidence type="ECO:0000256" key="4">
    <source>
        <dbReference type="ARBA" id="ARBA00022692"/>
    </source>
</evidence>
<dbReference type="HOGENOM" id="CLU_024920_0_1_4"/>
<organism evidence="9">
    <name type="scientific">Burkholderia sp. (strain CCGE1003)</name>
    <dbReference type="NCBI Taxonomy" id="640512"/>
    <lineage>
        <taxon>Bacteria</taxon>
        <taxon>Pseudomonadati</taxon>
        <taxon>Pseudomonadota</taxon>
        <taxon>Betaproteobacteria</taxon>
        <taxon>Burkholderiales</taxon>
        <taxon>Burkholderiaceae</taxon>
        <taxon>Burkholderia</taxon>
    </lineage>
</organism>
<feature type="transmembrane region" description="Helical" evidence="7">
    <location>
        <begin position="72"/>
        <end position="94"/>
    </location>
</feature>
<dbReference type="InterPro" id="IPR017475">
    <property type="entry name" value="EPS_sugar_tfrase"/>
</dbReference>
<comment type="subcellular location">
    <subcellularLocation>
        <location evidence="1">Membrane</location>
        <topology evidence="1">Multi-pass membrane protein</topology>
    </subcellularLocation>
</comment>
<accession>E1THN8</accession>
<keyword evidence="6 7" id="KW-0472">Membrane</keyword>
<sequence length="460" mass="51058">MKIVLARLCDIAMTLLGAAIAARLCFGEAVPHPLLHCFSAVMVAALVAMAFPGYSIYLSWRGRPLRPLFLRVLAAWFSVQALACALVFLLGGIHTLSGRWLLVWALLTAVLLVATRMAVYSMLRRYRHAGHDLRHVSVIGHGRYFDRVSRDTDGNAAAGFKVVDVVKLAAVSADADQSAVDHDIDALRRVHDSIESNAIREVWLALPMTAEASLQRCVDALRGTLIDLRLLPDVDALGVQEHGGALAFIGRPAISLSPVALPREAITGKEVFDRVFAALALLALSPLMLGIALCVKCSSPGPVFFRQRRKGLNGQTFSIYKFRSMRLHAPEHGVVKQATRDDPRITRVGRFLRRTSLDELPQFINVLRGEMSVVGPRPHAIEHDELYRTLISGYMDRYRIKPGITGWAQVNGHRGETERVEKMAARVEHDLYYLRHWSFALDLRIVVATILRGFVGHQAY</sequence>
<dbReference type="PANTHER" id="PTHR30576">
    <property type="entry name" value="COLANIC BIOSYNTHESIS UDP-GLUCOSE LIPID CARRIER TRANSFERASE"/>
    <property type="match status" value="1"/>
</dbReference>